<dbReference type="KEGG" id="cfem:HCR03_08310"/>
<name>A0A7G8TF07_9FIRM</name>
<sequence>MNHDITPELIKLFTKKAEGMGFSIRRENVEADPKILLTALKEQEEICRFEKGGAMRFWPDSPYVDERNGLHNLLLDLKERYDLYLDAKPLDCADVRDYRLISEFGNYLLAAKLSKDNEIRFTTWQYTYDRTGVTLGHYYETNYQGALKDFTLRSGLIDQKQIFTEDELLVLYKSCLFRDVNDDELDFDSERKLQDVIQKVESNLPHIPEEKENQQEQEDERGI</sequence>
<evidence type="ECO:0000256" key="1">
    <source>
        <dbReference type="SAM" id="MobiDB-lite"/>
    </source>
</evidence>
<feature type="region of interest" description="Disordered" evidence="1">
    <location>
        <begin position="202"/>
        <end position="223"/>
    </location>
</feature>
<feature type="compositionally biased region" description="Basic and acidic residues" evidence="1">
    <location>
        <begin position="207"/>
        <end position="223"/>
    </location>
</feature>
<evidence type="ECO:0000313" key="3">
    <source>
        <dbReference type="Proteomes" id="UP000515909"/>
    </source>
</evidence>
<dbReference type="AlphaFoldDB" id="A0A7G8TF07"/>
<protein>
    <recommendedName>
        <fullName evidence="4">Large polyvalent protein-associated domain-containing protein</fullName>
    </recommendedName>
</protein>
<evidence type="ECO:0008006" key="4">
    <source>
        <dbReference type="Google" id="ProtNLM"/>
    </source>
</evidence>
<dbReference type="Proteomes" id="UP000515909">
    <property type="component" value="Chromosome"/>
</dbReference>
<gene>
    <name evidence="2" type="ORF">HCR03_08310</name>
</gene>
<dbReference type="EMBL" id="CP060286">
    <property type="protein sequence ID" value="QNK42198.1"/>
    <property type="molecule type" value="Genomic_DNA"/>
</dbReference>
<accession>A0A7G8TF07</accession>
<proteinExistence type="predicted"/>
<reference evidence="2 3" key="1">
    <citation type="submission" date="2020-08" db="EMBL/GenBank/DDBJ databases">
        <title>The isolate Caproiciproducens sp. 7D4C2 produces n-caproate at mildly acidic conditions from hexoses: genome and rBOX comparison with related strains and chain-elongating bacteria.</title>
        <authorList>
            <person name="Esquivel-Elizondo S."/>
            <person name="Bagci C."/>
            <person name="Temovska M."/>
            <person name="Jeon B.S."/>
            <person name="Bessarab I."/>
            <person name="Williams R.B.H."/>
            <person name="Huson D.H."/>
            <person name="Angenent L.T."/>
        </authorList>
    </citation>
    <scope>NUCLEOTIDE SEQUENCE [LARGE SCALE GENOMIC DNA]</scope>
    <source>
        <strain evidence="2 3">7D4C2</strain>
    </source>
</reference>
<dbReference type="RefSeq" id="WP_187037579.1">
    <property type="nucleotide sequence ID" value="NZ_CP060286.1"/>
</dbReference>
<evidence type="ECO:0000313" key="2">
    <source>
        <dbReference type="EMBL" id="QNK42198.1"/>
    </source>
</evidence>
<organism evidence="2 3">
    <name type="scientific">Caproicibacter fermentans</name>
    <dbReference type="NCBI Taxonomy" id="2576756"/>
    <lineage>
        <taxon>Bacteria</taxon>
        <taxon>Bacillati</taxon>
        <taxon>Bacillota</taxon>
        <taxon>Clostridia</taxon>
        <taxon>Eubacteriales</taxon>
        <taxon>Acutalibacteraceae</taxon>
        <taxon>Caproicibacter</taxon>
    </lineage>
</organism>